<feature type="domain" description="Thioesterase" evidence="1">
    <location>
        <begin position="68"/>
        <end position="129"/>
    </location>
</feature>
<evidence type="ECO:0000313" key="3">
    <source>
        <dbReference type="Proteomes" id="UP000672657"/>
    </source>
</evidence>
<dbReference type="Gene3D" id="3.10.129.10">
    <property type="entry name" value="Hotdog Thioesterase"/>
    <property type="match status" value="1"/>
</dbReference>
<protein>
    <recommendedName>
        <fullName evidence="1">Thioesterase domain-containing protein</fullName>
    </recommendedName>
</protein>
<comment type="caution">
    <text evidence="2">The sequence shown here is derived from an EMBL/GenBank/DDBJ whole genome shotgun (WGS) entry which is preliminary data.</text>
</comment>
<dbReference type="Pfam" id="PF03061">
    <property type="entry name" value="4HBT"/>
    <property type="match status" value="1"/>
</dbReference>
<evidence type="ECO:0000313" key="2">
    <source>
        <dbReference type="EMBL" id="CAG2151885.1"/>
    </source>
</evidence>
<proteinExistence type="predicted"/>
<dbReference type="CDD" id="cd03443">
    <property type="entry name" value="PaaI_thioesterase"/>
    <property type="match status" value="1"/>
</dbReference>
<dbReference type="Proteomes" id="UP000672657">
    <property type="component" value="Unassembled WGS sequence"/>
</dbReference>
<accession>A0ABN7Q0T9</accession>
<dbReference type="SUPFAM" id="SSF54637">
    <property type="entry name" value="Thioesterase/thiol ester dehydrase-isomerase"/>
    <property type="match status" value="1"/>
</dbReference>
<keyword evidence="3" id="KW-1185">Reference proteome</keyword>
<name>A0ABN7Q0T9_9BURK</name>
<dbReference type="InterPro" id="IPR006683">
    <property type="entry name" value="Thioestr_dom"/>
</dbReference>
<gene>
    <name evidence="2" type="ORF">LMG26411_04045</name>
</gene>
<evidence type="ECO:0000259" key="1">
    <source>
        <dbReference type="Pfam" id="PF03061"/>
    </source>
</evidence>
<sequence>MNMSATRSIAFECGALPARQDVAVVPAGFRPLPTHRGFIHLFGPVYLHETEPVVGARVAAEHLNVQDIAHGGYLAALADSAYGIVMRRDNPDLVPRTAHLSVDYLSAVREGDWIEARVTFVKQGKRITNGLCCLTVDGRMVLQTTGVFATQRVGTGETRARENPPSQT</sequence>
<organism evidence="2 3">
    <name type="scientific">Cupriavidus numazuensis</name>
    <dbReference type="NCBI Taxonomy" id="221992"/>
    <lineage>
        <taxon>Bacteria</taxon>
        <taxon>Pseudomonadati</taxon>
        <taxon>Pseudomonadota</taxon>
        <taxon>Betaproteobacteria</taxon>
        <taxon>Burkholderiales</taxon>
        <taxon>Burkholderiaceae</taxon>
        <taxon>Cupriavidus</taxon>
    </lineage>
</organism>
<dbReference type="InterPro" id="IPR029069">
    <property type="entry name" value="HotDog_dom_sf"/>
</dbReference>
<dbReference type="EMBL" id="CAJPVI010000025">
    <property type="protein sequence ID" value="CAG2151885.1"/>
    <property type="molecule type" value="Genomic_DNA"/>
</dbReference>
<dbReference type="RefSeq" id="WP_244873917.1">
    <property type="nucleotide sequence ID" value="NZ_CAJPVI010000025.1"/>
</dbReference>
<reference evidence="2 3" key="1">
    <citation type="submission" date="2021-03" db="EMBL/GenBank/DDBJ databases">
        <authorList>
            <person name="Peeters C."/>
        </authorList>
    </citation>
    <scope>NUCLEOTIDE SEQUENCE [LARGE SCALE GENOMIC DNA]</scope>
    <source>
        <strain evidence="2 3">LMG 26411</strain>
    </source>
</reference>